<dbReference type="InterPro" id="IPR008146">
    <property type="entry name" value="Gln_synth_cat_dom"/>
</dbReference>
<dbReference type="SUPFAM" id="SSF55931">
    <property type="entry name" value="Glutamine synthetase/guanido kinase"/>
    <property type="match status" value="1"/>
</dbReference>
<accession>A0A165SWV1</accession>
<dbReference type="PATRIC" id="fig|989403.3.peg.5109"/>
<proteinExistence type="inferred from homology"/>
<dbReference type="PANTHER" id="PTHR43785">
    <property type="entry name" value="GAMMA-GLUTAMYLPUTRESCINE SYNTHETASE"/>
    <property type="match status" value="1"/>
</dbReference>
<dbReference type="RefSeq" id="WP_068011233.1">
    <property type="nucleotide sequence ID" value="NZ_FOFM01000004.1"/>
</dbReference>
<name>A0A165SWV1_9HYPH</name>
<gene>
    <name evidence="6" type="primary">puuA_2</name>
    <name evidence="6" type="ORF">PsAD2_04670</name>
</gene>
<evidence type="ECO:0000256" key="3">
    <source>
        <dbReference type="PROSITE-ProRule" id="PRU01331"/>
    </source>
</evidence>
<dbReference type="PROSITE" id="PS51987">
    <property type="entry name" value="GS_CATALYTIC"/>
    <property type="match status" value="1"/>
</dbReference>
<reference evidence="6 7" key="1">
    <citation type="journal article" date="2016" name="Front. Microbiol.">
        <title>Comparative Genomic Analysis Reveals a Diverse Repertoire of Genes Involved in Prokaryote-Eukaryote Interactions within the Pseudovibrio Genus.</title>
        <authorList>
            <person name="Romano S."/>
            <person name="Fernandez-Guerra A."/>
            <person name="Reen F.J."/>
            <person name="Glockner F.O."/>
            <person name="Crowley S.P."/>
            <person name="O'Sullivan O."/>
            <person name="Cotter P.D."/>
            <person name="Adams C."/>
            <person name="Dobson A.D."/>
            <person name="O'Gara F."/>
        </authorList>
    </citation>
    <scope>NUCLEOTIDE SEQUENCE [LARGE SCALE GENOMIC DNA]</scope>
    <source>
        <strain evidence="6 7">Ad2</strain>
    </source>
</reference>
<dbReference type="EMBL" id="LMCB01000161">
    <property type="protein sequence ID" value="KZL04586.1"/>
    <property type="molecule type" value="Genomic_DNA"/>
</dbReference>
<feature type="domain" description="GS catalytic" evidence="5">
    <location>
        <begin position="129"/>
        <end position="465"/>
    </location>
</feature>
<dbReference type="STRING" id="989403.SAMN05421798_10438"/>
<keyword evidence="2 6" id="KW-0436">Ligase</keyword>
<evidence type="ECO:0000256" key="1">
    <source>
        <dbReference type="ARBA" id="ARBA00001946"/>
    </source>
</evidence>
<keyword evidence="7" id="KW-1185">Reference proteome</keyword>
<dbReference type="GO" id="GO:0006542">
    <property type="term" value="P:glutamine biosynthetic process"/>
    <property type="evidence" value="ECO:0007669"/>
    <property type="project" value="InterPro"/>
</dbReference>
<evidence type="ECO:0000313" key="7">
    <source>
        <dbReference type="Proteomes" id="UP000076577"/>
    </source>
</evidence>
<dbReference type="InterPro" id="IPR036651">
    <property type="entry name" value="Gln_synt_N_sf"/>
</dbReference>
<dbReference type="OrthoDB" id="9807095at2"/>
<comment type="cofactor">
    <cofactor evidence="1">
        <name>Mg(2+)</name>
        <dbReference type="ChEBI" id="CHEBI:18420"/>
    </cofactor>
</comment>
<dbReference type="Pfam" id="PF00120">
    <property type="entry name" value="Gln-synt_C"/>
    <property type="match status" value="1"/>
</dbReference>
<dbReference type="Proteomes" id="UP000076577">
    <property type="component" value="Unassembled WGS sequence"/>
</dbReference>
<evidence type="ECO:0000313" key="6">
    <source>
        <dbReference type="EMBL" id="KZL04586.1"/>
    </source>
</evidence>
<sequence length="465" mass="51367">MPTLTAVQPQLEQFQIEADAFLKQHPDLEKVEILYAGFCGPLRGKWLPAEMLSKLCEGAVRLPLSTVALDIWGVDVPATGLAIERGDPDGICIPVPGTLKIVPWAKVPTAQILVTLFEIEEQKPTPLDPRYVLETAQRKFQDIGLTPVVATELEFYLTDIEPGPTGLPQPPFIPGTNQRLEASQIYDLDVMAQFEPFLTQINRACQVQGIPADTTIAEFGHGQFEINLLHVPDALKAADHCLLFKRIIRQIARKHAMDVTFMPKPYGNESGSGFHVHTSVLDAKGTNIFSATSQEANPTLRHAVGGLLDTLLDMQILFAPHANSYRRLQPGSYAPITCCWGYDHRAAAIRVPATHGKGARLEHRVAGADANPYLVVTALLEGIYLGLQNKSDPGSPITTDTDLSSYDHLTGSWETAINRWQHSKSAQNMSSQEFHHMYTVSRTAEHEVFARTVTEFECQTYAKKV</sequence>
<evidence type="ECO:0000256" key="4">
    <source>
        <dbReference type="RuleBase" id="RU000384"/>
    </source>
</evidence>
<organism evidence="6 7">
    <name type="scientific">Pseudovibrio axinellae</name>
    <dbReference type="NCBI Taxonomy" id="989403"/>
    <lineage>
        <taxon>Bacteria</taxon>
        <taxon>Pseudomonadati</taxon>
        <taxon>Pseudomonadota</taxon>
        <taxon>Alphaproteobacteria</taxon>
        <taxon>Hyphomicrobiales</taxon>
        <taxon>Stappiaceae</taxon>
        <taxon>Pseudovibrio</taxon>
    </lineage>
</organism>
<comment type="similarity">
    <text evidence="3 4">Belongs to the glutamine synthetase family.</text>
</comment>
<evidence type="ECO:0000256" key="2">
    <source>
        <dbReference type="ARBA" id="ARBA00022598"/>
    </source>
</evidence>
<dbReference type="SMART" id="SM01230">
    <property type="entry name" value="Gln-synt_C"/>
    <property type="match status" value="1"/>
</dbReference>
<dbReference type="SUPFAM" id="SSF54368">
    <property type="entry name" value="Glutamine synthetase, N-terminal domain"/>
    <property type="match status" value="1"/>
</dbReference>
<dbReference type="EC" id="6.3.1.11" evidence="6"/>
<protein>
    <submittedName>
        <fullName evidence="6">Gamma-glutamylputrescine synthetase PuuA</fullName>
        <ecNumber evidence="6">6.3.1.11</ecNumber>
    </submittedName>
</protein>
<comment type="caution">
    <text evidence="6">The sequence shown here is derived from an EMBL/GenBank/DDBJ whole genome shotgun (WGS) entry which is preliminary data.</text>
</comment>
<dbReference type="PANTHER" id="PTHR43785:SF12">
    <property type="entry name" value="TYPE-1 GLUTAMINE SYNTHETASE 2"/>
    <property type="match status" value="1"/>
</dbReference>
<dbReference type="AlphaFoldDB" id="A0A165SWV1"/>
<dbReference type="InterPro" id="IPR014746">
    <property type="entry name" value="Gln_synth/guanido_kin_cat_dom"/>
</dbReference>
<dbReference type="Gene3D" id="3.30.590.10">
    <property type="entry name" value="Glutamine synthetase/guanido kinase, catalytic domain"/>
    <property type="match status" value="1"/>
</dbReference>
<evidence type="ECO:0000259" key="5">
    <source>
        <dbReference type="PROSITE" id="PS51987"/>
    </source>
</evidence>
<dbReference type="GO" id="GO:0004356">
    <property type="term" value="F:glutamine synthetase activity"/>
    <property type="evidence" value="ECO:0007669"/>
    <property type="project" value="InterPro"/>
</dbReference>
<dbReference type="GO" id="GO:0006598">
    <property type="term" value="P:polyamine catabolic process"/>
    <property type="evidence" value="ECO:0007669"/>
    <property type="project" value="TreeGrafter"/>
</dbReference>
<dbReference type="GO" id="GO:0034024">
    <property type="term" value="F:glutamate-putrescine ligase activity"/>
    <property type="evidence" value="ECO:0007669"/>
    <property type="project" value="UniProtKB-EC"/>
</dbReference>